<dbReference type="AlphaFoldDB" id="A0A3A1P5P4"/>
<evidence type="ECO:0000256" key="1">
    <source>
        <dbReference type="ARBA" id="ARBA00002856"/>
    </source>
</evidence>
<keyword evidence="4 6" id="KW-0238">DNA-binding</keyword>
<accession>A0A3A1P5P4</accession>
<evidence type="ECO:0000259" key="8">
    <source>
        <dbReference type="PROSITE" id="PS50977"/>
    </source>
</evidence>
<dbReference type="Pfam" id="PF02909">
    <property type="entry name" value="TetR_C_1"/>
    <property type="match status" value="1"/>
</dbReference>
<dbReference type="OrthoDB" id="4541465at2"/>
<dbReference type="InterPro" id="IPR009057">
    <property type="entry name" value="Homeodomain-like_sf"/>
</dbReference>
<keyword evidence="10" id="KW-1185">Reference proteome</keyword>
<organism evidence="9 10">
    <name type="scientific">Aurantiacibacter xanthus</name>
    <dbReference type="NCBI Taxonomy" id="1784712"/>
    <lineage>
        <taxon>Bacteria</taxon>
        <taxon>Pseudomonadati</taxon>
        <taxon>Pseudomonadota</taxon>
        <taxon>Alphaproteobacteria</taxon>
        <taxon>Sphingomonadales</taxon>
        <taxon>Erythrobacteraceae</taxon>
        <taxon>Aurantiacibacter</taxon>
    </lineage>
</organism>
<dbReference type="Proteomes" id="UP000265366">
    <property type="component" value="Unassembled WGS sequence"/>
</dbReference>
<evidence type="ECO:0000313" key="10">
    <source>
        <dbReference type="Proteomes" id="UP000265366"/>
    </source>
</evidence>
<keyword evidence="2" id="KW-0678">Repressor</keyword>
<evidence type="ECO:0000256" key="4">
    <source>
        <dbReference type="ARBA" id="ARBA00023125"/>
    </source>
</evidence>
<dbReference type="InterPro" id="IPR003012">
    <property type="entry name" value="Tet_transcr_reg_TetR"/>
</dbReference>
<dbReference type="PRINTS" id="PR00400">
    <property type="entry name" value="TETREPRESSOR"/>
</dbReference>
<dbReference type="PROSITE" id="PS01081">
    <property type="entry name" value="HTH_TETR_1"/>
    <property type="match status" value="1"/>
</dbReference>
<dbReference type="GO" id="GO:0045892">
    <property type="term" value="P:negative regulation of DNA-templated transcription"/>
    <property type="evidence" value="ECO:0007669"/>
    <property type="project" value="InterPro"/>
</dbReference>
<dbReference type="Gene3D" id="1.10.357.10">
    <property type="entry name" value="Tetracycline Repressor, domain 2"/>
    <property type="match status" value="1"/>
</dbReference>
<sequence length="205" mass="22828">MSEDATVLPGPVGRSNATQDRGPLTRPIIVKAALDLLDEVGFDKLTTRRIGDQLGVEGPALYRHFPSKAALLDHMAAALLLPVIRQPRADEQWDEWLRATARASFAAVMSHRDGARLIAASLPIEPLDLISKPLQDAGFTHDRAVFASKFITRLMVGWQLHEESERQRDDRSPEDYNRCEAFEFALDVMIEGLRLKLNQDSSADA</sequence>
<evidence type="ECO:0000313" key="9">
    <source>
        <dbReference type="EMBL" id="RIV82622.1"/>
    </source>
</evidence>
<reference evidence="9 10" key="1">
    <citation type="submission" date="2018-08" db="EMBL/GenBank/DDBJ databases">
        <title>Erythrobacter zhengii sp.nov., a bacterium isolated from deep-sea sediment.</title>
        <authorList>
            <person name="Fang C."/>
            <person name="Wu Y.-H."/>
            <person name="Sun C."/>
            <person name="Wang H."/>
            <person name="Cheng H."/>
            <person name="Meng F.-X."/>
            <person name="Wang C.-S."/>
            <person name="Xu X.-W."/>
        </authorList>
    </citation>
    <scope>NUCLEOTIDE SEQUENCE [LARGE SCALE GENOMIC DNA]</scope>
    <source>
        <strain evidence="9 10">CCTCC AB 2015396</strain>
    </source>
</reference>
<dbReference type="RefSeq" id="WP_119593611.1">
    <property type="nucleotide sequence ID" value="NZ_QXFM01000117.1"/>
</dbReference>
<dbReference type="Pfam" id="PF00440">
    <property type="entry name" value="TetR_N"/>
    <property type="match status" value="1"/>
</dbReference>
<evidence type="ECO:0000256" key="7">
    <source>
        <dbReference type="SAM" id="MobiDB-lite"/>
    </source>
</evidence>
<comment type="caution">
    <text evidence="9">The sequence shown here is derived from an EMBL/GenBank/DDBJ whole genome shotgun (WGS) entry which is preliminary data.</text>
</comment>
<dbReference type="GO" id="GO:0046677">
    <property type="term" value="P:response to antibiotic"/>
    <property type="evidence" value="ECO:0007669"/>
    <property type="project" value="InterPro"/>
</dbReference>
<dbReference type="PRINTS" id="PR00455">
    <property type="entry name" value="HTHTETR"/>
</dbReference>
<feature type="region of interest" description="Disordered" evidence="7">
    <location>
        <begin position="1"/>
        <end position="21"/>
    </location>
</feature>
<comment type="function">
    <text evidence="1">TetR is the repressor of the tetracycline resistance element; its N-terminal region forms a helix-turn-helix structure and binds DNA. Binding of tetracycline to TetR reduces the repressor affinity for the tetracycline resistance gene (tetA) promoter operator sites.</text>
</comment>
<dbReference type="SUPFAM" id="SSF46689">
    <property type="entry name" value="Homeodomain-like"/>
    <property type="match status" value="1"/>
</dbReference>
<evidence type="ECO:0000256" key="6">
    <source>
        <dbReference type="PROSITE-ProRule" id="PRU00335"/>
    </source>
</evidence>
<dbReference type="InterPro" id="IPR001647">
    <property type="entry name" value="HTH_TetR"/>
</dbReference>
<protein>
    <submittedName>
        <fullName evidence="9">TetR family transcriptional regulator</fullName>
    </submittedName>
</protein>
<keyword evidence="5" id="KW-0804">Transcription</keyword>
<dbReference type="SUPFAM" id="SSF48498">
    <property type="entry name" value="Tetracyclin repressor-like, C-terminal domain"/>
    <property type="match status" value="1"/>
</dbReference>
<evidence type="ECO:0000256" key="2">
    <source>
        <dbReference type="ARBA" id="ARBA00022491"/>
    </source>
</evidence>
<dbReference type="PROSITE" id="PS50977">
    <property type="entry name" value="HTH_TETR_2"/>
    <property type="match status" value="1"/>
</dbReference>
<proteinExistence type="predicted"/>
<gene>
    <name evidence="9" type="ORF">D2V17_15010</name>
</gene>
<evidence type="ECO:0000256" key="5">
    <source>
        <dbReference type="ARBA" id="ARBA00023163"/>
    </source>
</evidence>
<dbReference type="Gene3D" id="1.10.10.60">
    <property type="entry name" value="Homeodomain-like"/>
    <property type="match status" value="1"/>
</dbReference>
<dbReference type="GO" id="GO:0000976">
    <property type="term" value="F:transcription cis-regulatory region binding"/>
    <property type="evidence" value="ECO:0007669"/>
    <property type="project" value="TreeGrafter"/>
</dbReference>
<dbReference type="InterPro" id="IPR023772">
    <property type="entry name" value="DNA-bd_HTH_TetR-type_CS"/>
</dbReference>
<feature type="DNA-binding region" description="H-T-H motif" evidence="6">
    <location>
        <begin position="46"/>
        <end position="65"/>
    </location>
</feature>
<dbReference type="PANTHER" id="PTHR30055">
    <property type="entry name" value="HTH-TYPE TRANSCRIPTIONAL REGULATOR RUTR"/>
    <property type="match status" value="1"/>
</dbReference>
<keyword evidence="3" id="KW-0805">Transcription regulation</keyword>
<dbReference type="InterPro" id="IPR050109">
    <property type="entry name" value="HTH-type_TetR-like_transc_reg"/>
</dbReference>
<dbReference type="GO" id="GO:0003700">
    <property type="term" value="F:DNA-binding transcription factor activity"/>
    <property type="evidence" value="ECO:0007669"/>
    <property type="project" value="TreeGrafter"/>
</dbReference>
<dbReference type="EMBL" id="QXFM01000117">
    <property type="protein sequence ID" value="RIV82622.1"/>
    <property type="molecule type" value="Genomic_DNA"/>
</dbReference>
<evidence type="ECO:0000256" key="3">
    <source>
        <dbReference type="ARBA" id="ARBA00023015"/>
    </source>
</evidence>
<name>A0A3A1P5P4_9SPHN</name>
<dbReference type="InterPro" id="IPR004111">
    <property type="entry name" value="Repressor_TetR_C"/>
</dbReference>
<dbReference type="PANTHER" id="PTHR30055:SF151">
    <property type="entry name" value="TRANSCRIPTIONAL REGULATORY PROTEIN"/>
    <property type="match status" value="1"/>
</dbReference>
<feature type="domain" description="HTH tetR-type" evidence="8">
    <location>
        <begin position="23"/>
        <end position="83"/>
    </location>
</feature>
<dbReference type="InterPro" id="IPR036271">
    <property type="entry name" value="Tet_transcr_reg_TetR-rel_C_sf"/>
</dbReference>